<dbReference type="SUPFAM" id="SSF48317">
    <property type="entry name" value="Acid phosphatase/Vanadium-dependent haloperoxidase"/>
    <property type="match status" value="1"/>
</dbReference>
<evidence type="ECO:0000256" key="5">
    <source>
        <dbReference type="ARBA" id="ARBA00022801"/>
    </source>
</evidence>
<organism evidence="12 13">
    <name type="scientific">Legionella dresdenensis</name>
    <dbReference type="NCBI Taxonomy" id="450200"/>
    <lineage>
        <taxon>Bacteria</taxon>
        <taxon>Pseudomonadati</taxon>
        <taxon>Pseudomonadota</taxon>
        <taxon>Gammaproteobacteria</taxon>
        <taxon>Legionellales</taxon>
        <taxon>Legionellaceae</taxon>
        <taxon>Legionella</taxon>
    </lineage>
</organism>
<evidence type="ECO:0000259" key="11">
    <source>
        <dbReference type="SMART" id="SM00014"/>
    </source>
</evidence>
<evidence type="ECO:0000256" key="2">
    <source>
        <dbReference type="ARBA" id="ARBA00012374"/>
    </source>
</evidence>
<evidence type="ECO:0000313" key="12">
    <source>
        <dbReference type="EMBL" id="MFC3907849.1"/>
    </source>
</evidence>
<keyword evidence="4 10" id="KW-0812">Transmembrane</keyword>
<evidence type="ECO:0000256" key="10">
    <source>
        <dbReference type="SAM" id="Phobius"/>
    </source>
</evidence>
<keyword evidence="6 10" id="KW-1133">Transmembrane helix</keyword>
<feature type="transmembrane region" description="Helical" evidence="10">
    <location>
        <begin position="90"/>
        <end position="112"/>
    </location>
</feature>
<dbReference type="Pfam" id="PF01569">
    <property type="entry name" value="PAP2"/>
    <property type="match status" value="1"/>
</dbReference>
<dbReference type="RefSeq" id="WP_382340574.1">
    <property type="nucleotide sequence ID" value="NZ_JBHSAB010000001.1"/>
</dbReference>
<comment type="caution">
    <text evidence="12">The sequence shown here is derived from an EMBL/GenBank/DDBJ whole genome shotgun (WGS) entry which is preliminary data.</text>
</comment>
<evidence type="ECO:0000256" key="7">
    <source>
        <dbReference type="ARBA" id="ARBA00023136"/>
    </source>
</evidence>
<evidence type="ECO:0000256" key="4">
    <source>
        <dbReference type="ARBA" id="ARBA00022692"/>
    </source>
</evidence>
<dbReference type="InterPro" id="IPR000326">
    <property type="entry name" value="PAP2/HPO"/>
</dbReference>
<comment type="subcellular location">
    <subcellularLocation>
        <location evidence="1">Cell membrane</location>
        <topology evidence="1">Multi-pass membrane protein</topology>
    </subcellularLocation>
</comment>
<sequence>MSSVFSRFLAFMTRPFIALSIVTFIVVAFLYIDRPLAIDLAGIDFRTNLTVMNWFTKLGLGVIYLALFLAAALFFRYVKKNPLWEARMWFLWLCVLIPGVICGVLKVLLGRARPDMLFKSQAYGFYGLQTKAPFWSFPSGHTTTIMGVALGLCVLFPRYCYAFAIGGFLVAASRVLLTHHYLSDVLAASYLTLLEIGLLLWVLQKKNWLKPAWQRAI</sequence>
<evidence type="ECO:0000256" key="3">
    <source>
        <dbReference type="ARBA" id="ARBA00022475"/>
    </source>
</evidence>
<dbReference type="EMBL" id="JBHSAB010000001">
    <property type="protein sequence ID" value="MFC3907849.1"/>
    <property type="molecule type" value="Genomic_DNA"/>
</dbReference>
<keyword evidence="7 10" id="KW-0472">Membrane</keyword>
<dbReference type="SMART" id="SM00014">
    <property type="entry name" value="acidPPc"/>
    <property type="match status" value="1"/>
</dbReference>
<evidence type="ECO:0000256" key="1">
    <source>
        <dbReference type="ARBA" id="ARBA00004651"/>
    </source>
</evidence>
<keyword evidence="13" id="KW-1185">Reference proteome</keyword>
<evidence type="ECO:0000256" key="8">
    <source>
        <dbReference type="ARBA" id="ARBA00032707"/>
    </source>
</evidence>
<dbReference type="Gene3D" id="1.20.144.10">
    <property type="entry name" value="Phosphatidic acid phosphatase type 2/haloperoxidase"/>
    <property type="match status" value="1"/>
</dbReference>
<name>A0ABV8CC26_9GAMM</name>
<proteinExistence type="predicted"/>
<feature type="transmembrane region" description="Helical" evidence="10">
    <location>
        <begin position="12"/>
        <end position="32"/>
    </location>
</feature>
<protein>
    <recommendedName>
        <fullName evidence="2">undecaprenyl-diphosphate phosphatase</fullName>
        <ecNumber evidence="2">3.6.1.27</ecNumber>
    </recommendedName>
    <alternativeName>
        <fullName evidence="8">Undecaprenyl pyrophosphate phosphatase</fullName>
    </alternativeName>
</protein>
<keyword evidence="3" id="KW-1003">Cell membrane</keyword>
<dbReference type="EC" id="3.6.1.27" evidence="2"/>
<reference evidence="13" key="1">
    <citation type="journal article" date="2019" name="Int. J. Syst. Evol. Microbiol.">
        <title>The Global Catalogue of Microorganisms (GCM) 10K type strain sequencing project: providing services to taxonomists for standard genome sequencing and annotation.</title>
        <authorList>
            <consortium name="The Broad Institute Genomics Platform"/>
            <consortium name="The Broad Institute Genome Sequencing Center for Infectious Disease"/>
            <person name="Wu L."/>
            <person name="Ma J."/>
        </authorList>
    </citation>
    <scope>NUCLEOTIDE SEQUENCE [LARGE SCALE GENOMIC DNA]</scope>
    <source>
        <strain evidence="13">CCUG 59858</strain>
    </source>
</reference>
<accession>A0ABV8CC26</accession>
<dbReference type="PANTHER" id="PTHR14969:SF62">
    <property type="entry name" value="DECAPRENYLPHOSPHORYL-5-PHOSPHORIBOSE PHOSPHATASE RV3807C-RELATED"/>
    <property type="match status" value="1"/>
</dbReference>
<evidence type="ECO:0000256" key="9">
    <source>
        <dbReference type="ARBA" id="ARBA00047594"/>
    </source>
</evidence>
<feature type="transmembrane region" description="Helical" evidence="10">
    <location>
        <begin position="185"/>
        <end position="203"/>
    </location>
</feature>
<keyword evidence="5" id="KW-0378">Hydrolase</keyword>
<feature type="transmembrane region" description="Helical" evidence="10">
    <location>
        <begin position="159"/>
        <end position="179"/>
    </location>
</feature>
<evidence type="ECO:0000313" key="13">
    <source>
        <dbReference type="Proteomes" id="UP001595758"/>
    </source>
</evidence>
<dbReference type="InterPro" id="IPR036938">
    <property type="entry name" value="PAP2/HPO_sf"/>
</dbReference>
<evidence type="ECO:0000256" key="6">
    <source>
        <dbReference type="ARBA" id="ARBA00022989"/>
    </source>
</evidence>
<gene>
    <name evidence="12" type="ORF">ACFORL_01975</name>
</gene>
<feature type="domain" description="Phosphatidic acid phosphatase type 2/haloperoxidase" evidence="11">
    <location>
        <begin position="91"/>
        <end position="200"/>
    </location>
</feature>
<comment type="catalytic activity">
    <reaction evidence="9">
        <text>di-trans,octa-cis-undecaprenyl diphosphate + H2O = di-trans,octa-cis-undecaprenyl phosphate + phosphate + H(+)</text>
        <dbReference type="Rhea" id="RHEA:28094"/>
        <dbReference type="ChEBI" id="CHEBI:15377"/>
        <dbReference type="ChEBI" id="CHEBI:15378"/>
        <dbReference type="ChEBI" id="CHEBI:43474"/>
        <dbReference type="ChEBI" id="CHEBI:58405"/>
        <dbReference type="ChEBI" id="CHEBI:60392"/>
        <dbReference type="EC" id="3.6.1.27"/>
    </reaction>
</comment>
<feature type="transmembrane region" description="Helical" evidence="10">
    <location>
        <begin position="58"/>
        <end position="78"/>
    </location>
</feature>
<dbReference type="Proteomes" id="UP001595758">
    <property type="component" value="Unassembled WGS sequence"/>
</dbReference>
<dbReference type="PANTHER" id="PTHR14969">
    <property type="entry name" value="SPHINGOSINE-1-PHOSPHATE PHOSPHOHYDROLASE"/>
    <property type="match status" value="1"/>
</dbReference>